<proteinExistence type="predicted"/>
<organism evidence="1 2">
    <name type="scientific">Diversispora epigaea</name>
    <dbReference type="NCBI Taxonomy" id="1348612"/>
    <lineage>
        <taxon>Eukaryota</taxon>
        <taxon>Fungi</taxon>
        <taxon>Fungi incertae sedis</taxon>
        <taxon>Mucoromycota</taxon>
        <taxon>Glomeromycotina</taxon>
        <taxon>Glomeromycetes</taxon>
        <taxon>Diversisporales</taxon>
        <taxon>Diversisporaceae</taxon>
        <taxon>Diversispora</taxon>
    </lineage>
</organism>
<accession>A0A397JD33</accession>
<comment type="caution">
    <text evidence="1">The sequence shown here is derived from an EMBL/GenBank/DDBJ whole genome shotgun (WGS) entry which is preliminary data.</text>
</comment>
<gene>
    <name evidence="1" type="ORF">Glove_103g265</name>
</gene>
<reference evidence="1 2" key="1">
    <citation type="submission" date="2018-08" db="EMBL/GenBank/DDBJ databases">
        <title>Genome and evolution of the arbuscular mycorrhizal fungus Diversispora epigaea (formerly Glomus versiforme) and its bacterial endosymbionts.</title>
        <authorList>
            <person name="Sun X."/>
            <person name="Fei Z."/>
            <person name="Harrison M."/>
        </authorList>
    </citation>
    <scope>NUCLEOTIDE SEQUENCE [LARGE SCALE GENOMIC DNA]</scope>
    <source>
        <strain evidence="1 2">IT104</strain>
    </source>
</reference>
<dbReference type="AlphaFoldDB" id="A0A397JD33"/>
<dbReference type="OrthoDB" id="2441967at2759"/>
<sequence length="148" mass="17361">MLPSPLKRNGTPLTENEKLIIINIYYYFSGAISLGEDHKNLYYASELLKYWVLLREQLEMWYRTGTGIMTARNQTQRGEPQYQYYKKDYEDHDPASTRVKRGTWDIKSQMSLASAHIKRLLSYYSYKVYPKALAEIARSSAHIPNLLI</sequence>
<protein>
    <submittedName>
        <fullName evidence="1">Uncharacterized protein</fullName>
    </submittedName>
</protein>
<dbReference type="EMBL" id="PQFF01000096">
    <property type="protein sequence ID" value="RHZ82893.1"/>
    <property type="molecule type" value="Genomic_DNA"/>
</dbReference>
<evidence type="ECO:0000313" key="1">
    <source>
        <dbReference type="EMBL" id="RHZ82893.1"/>
    </source>
</evidence>
<keyword evidence="2" id="KW-1185">Reference proteome</keyword>
<name>A0A397JD33_9GLOM</name>
<dbReference type="Proteomes" id="UP000266861">
    <property type="component" value="Unassembled WGS sequence"/>
</dbReference>
<evidence type="ECO:0000313" key="2">
    <source>
        <dbReference type="Proteomes" id="UP000266861"/>
    </source>
</evidence>